<evidence type="ECO:0000313" key="2">
    <source>
        <dbReference type="EMBL" id="MDP9825691.1"/>
    </source>
</evidence>
<dbReference type="Proteomes" id="UP001235712">
    <property type="component" value="Unassembled WGS sequence"/>
</dbReference>
<feature type="compositionally biased region" description="Pro residues" evidence="1">
    <location>
        <begin position="226"/>
        <end position="236"/>
    </location>
</feature>
<feature type="region of interest" description="Disordered" evidence="1">
    <location>
        <begin position="108"/>
        <end position="254"/>
    </location>
</feature>
<dbReference type="EMBL" id="JAUSQZ010000001">
    <property type="protein sequence ID" value="MDP9825691.1"/>
    <property type="molecule type" value="Genomic_DNA"/>
</dbReference>
<evidence type="ECO:0000313" key="3">
    <source>
        <dbReference type="Proteomes" id="UP001235712"/>
    </source>
</evidence>
<name>A0ABT9NZF3_9ACTN</name>
<accession>A0ABT9NZF3</accession>
<feature type="region of interest" description="Disordered" evidence="1">
    <location>
        <begin position="51"/>
        <end position="79"/>
    </location>
</feature>
<reference evidence="2 3" key="1">
    <citation type="submission" date="2023-07" db="EMBL/GenBank/DDBJ databases">
        <title>Sequencing the genomes of 1000 actinobacteria strains.</title>
        <authorList>
            <person name="Klenk H.-P."/>
        </authorList>
    </citation>
    <scope>NUCLEOTIDE SEQUENCE [LARGE SCALE GENOMIC DNA]</scope>
    <source>
        <strain evidence="2 3">DSM 44388</strain>
    </source>
</reference>
<feature type="compositionally biased region" description="Basic residues" evidence="1">
    <location>
        <begin position="147"/>
        <end position="158"/>
    </location>
</feature>
<organism evidence="2 3">
    <name type="scientific">Kineosporia succinea</name>
    <dbReference type="NCBI Taxonomy" id="84632"/>
    <lineage>
        <taxon>Bacteria</taxon>
        <taxon>Bacillati</taxon>
        <taxon>Actinomycetota</taxon>
        <taxon>Actinomycetes</taxon>
        <taxon>Kineosporiales</taxon>
        <taxon>Kineosporiaceae</taxon>
        <taxon>Kineosporia</taxon>
    </lineage>
</organism>
<feature type="compositionally biased region" description="Low complexity" evidence="1">
    <location>
        <begin position="310"/>
        <end position="333"/>
    </location>
</feature>
<protein>
    <submittedName>
        <fullName evidence="2">Uncharacterized protein</fullName>
    </submittedName>
</protein>
<proteinExistence type="predicted"/>
<feature type="compositionally biased region" description="Low complexity" evidence="1">
    <location>
        <begin position="202"/>
        <end position="213"/>
    </location>
</feature>
<comment type="caution">
    <text evidence="2">The sequence shown here is derived from an EMBL/GenBank/DDBJ whole genome shotgun (WGS) entry which is preliminary data.</text>
</comment>
<sequence length="377" mass="41347">MFKCSLLARSKTTELHGDCIADAVEQHEATPVTGAPGSRCGDRLVKEALGTPAPRTPGTLASAPCPHITGARYGSGPPERVRIRTTPARHPLLPARIHPEISSHAGHLPTAPIHSHPGFTAPGHATTMSPRRLSENVSRKTELTRLTAHRARAGKVRCGRTMAPARNFRGQGRGPLEFLEADRRPPESIGPRYRSDVRRPGRTGTRPPVDTGPSPGERSPRCFQDPPRPGRPPTSPDRPRISPRPHSSLRATNRDRIAYGGPCWANSHSGPRTPFTSCLGRIRRCRRLLRYQFRSRHVHHERCPHPSPAPQRTRAARRPSTPSGRRVGAGAARSRPRSTPRDQGRQNTRRVAVATVSRRTRTAPIRDTPRHCCASGG</sequence>
<keyword evidence="3" id="KW-1185">Reference proteome</keyword>
<feature type="region of interest" description="Disordered" evidence="1">
    <location>
        <begin position="297"/>
        <end position="377"/>
    </location>
</feature>
<evidence type="ECO:0000256" key="1">
    <source>
        <dbReference type="SAM" id="MobiDB-lite"/>
    </source>
</evidence>
<gene>
    <name evidence="2" type="ORF">J2S57_001440</name>
</gene>
<feature type="compositionally biased region" description="Basic and acidic residues" evidence="1">
    <location>
        <begin position="132"/>
        <end position="143"/>
    </location>
</feature>